<feature type="transmembrane region" description="Helical" evidence="7">
    <location>
        <begin position="38"/>
        <end position="64"/>
    </location>
</feature>
<dbReference type="Proteomes" id="UP000464378">
    <property type="component" value="Chromosome"/>
</dbReference>
<feature type="transmembrane region" description="Helical" evidence="7">
    <location>
        <begin position="368"/>
        <end position="388"/>
    </location>
</feature>
<dbReference type="PANTHER" id="PTHR23513">
    <property type="entry name" value="INTEGRAL MEMBRANE EFFLUX PROTEIN-RELATED"/>
    <property type="match status" value="1"/>
</dbReference>
<dbReference type="CDD" id="cd06173">
    <property type="entry name" value="MFS_MefA_like"/>
    <property type="match status" value="1"/>
</dbReference>
<gene>
    <name evidence="8" type="ORF">GMBLW1_05670</name>
</gene>
<dbReference type="AlphaFoldDB" id="A0A6C2YQL0"/>
<dbReference type="InParanoid" id="A0A6C2YQL0"/>
<dbReference type="PANTHER" id="PTHR23513:SF11">
    <property type="entry name" value="STAPHYLOFERRIN A TRANSPORTER"/>
    <property type="match status" value="1"/>
</dbReference>
<evidence type="ECO:0000256" key="6">
    <source>
        <dbReference type="ARBA" id="ARBA00023136"/>
    </source>
</evidence>
<dbReference type="EMBL" id="LR586016">
    <property type="protein sequence ID" value="VIP03393.1"/>
    <property type="molecule type" value="Genomic_DNA"/>
</dbReference>
<dbReference type="Gene3D" id="1.20.1250.20">
    <property type="entry name" value="MFS general substrate transporter like domains"/>
    <property type="match status" value="1"/>
</dbReference>
<sequence length="438" mass="47608">MNERERVVGPLPSSLPPTPRPWRLAVTFRSLQHRNYRLYFFGQMVSLIGTWMQTTALVWMAYALTEQSRWPAFVMAAQILPTFLFGAWGGWLADHQPKRQLIFRTQLAFLAIAVALMLLIASGHTEAWHLVLIMGIHGLVQAIDLPARLAFVPNLVPPADLINAVALNSLLFNVARTTGPAIAGIILVEFGPLACFVLNVLSYFAVLLALRWMQFDTEPVASVHASKKASLFSGFRVLTEQPRLAWMIALAGGLAATGWPMMNLLPALTREVFHLAEGSYSFLLSSIGIGALGAALSVATFGTPERQRKFLIAGLGMVALALLSLSAAQQLWVASLCCAGFGFGMILFFATGQSAVQLRTNDQSRGRIMGIWAMMLSGSVPLGNLLLGPLADRIGVPLVILGQAIAASLLCLTAAYLFLRHREFLTRSELTNSGKPLN</sequence>
<evidence type="ECO:0000313" key="8">
    <source>
        <dbReference type="EMBL" id="VIP03393.1"/>
    </source>
</evidence>
<keyword evidence="9" id="KW-1185">Reference proteome</keyword>
<feature type="transmembrane region" description="Helical" evidence="7">
    <location>
        <begin position="70"/>
        <end position="89"/>
    </location>
</feature>
<feature type="transmembrane region" description="Helical" evidence="7">
    <location>
        <begin position="181"/>
        <end position="210"/>
    </location>
</feature>
<accession>A0A6C2YQL0</accession>
<proteinExistence type="predicted"/>
<dbReference type="EMBL" id="LR593887">
    <property type="protein sequence ID" value="VTS04158.1"/>
    <property type="molecule type" value="Genomic_DNA"/>
</dbReference>
<organism evidence="8">
    <name type="scientific">Tuwongella immobilis</name>
    <dbReference type="NCBI Taxonomy" id="692036"/>
    <lineage>
        <taxon>Bacteria</taxon>
        <taxon>Pseudomonadati</taxon>
        <taxon>Planctomycetota</taxon>
        <taxon>Planctomycetia</taxon>
        <taxon>Gemmatales</taxon>
        <taxon>Gemmataceae</taxon>
        <taxon>Tuwongella</taxon>
    </lineage>
</organism>
<evidence type="ECO:0000256" key="4">
    <source>
        <dbReference type="ARBA" id="ARBA00022692"/>
    </source>
</evidence>
<evidence type="ECO:0000256" key="3">
    <source>
        <dbReference type="ARBA" id="ARBA00022475"/>
    </source>
</evidence>
<keyword evidence="2" id="KW-0813">Transport</keyword>
<protein>
    <recommendedName>
        <fullName evidence="10">Major facilitator superfamily (MFS) profile domain-containing protein</fullName>
    </recommendedName>
</protein>
<evidence type="ECO:0000256" key="7">
    <source>
        <dbReference type="SAM" id="Phobius"/>
    </source>
</evidence>
<dbReference type="Pfam" id="PF05977">
    <property type="entry name" value="MFS_3"/>
    <property type="match status" value="1"/>
</dbReference>
<feature type="transmembrane region" description="Helical" evidence="7">
    <location>
        <begin position="282"/>
        <end position="303"/>
    </location>
</feature>
<dbReference type="RefSeq" id="WP_162658468.1">
    <property type="nucleotide sequence ID" value="NZ_LR593887.1"/>
</dbReference>
<feature type="transmembrane region" description="Helical" evidence="7">
    <location>
        <begin position="333"/>
        <end position="356"/>
    </location>
</feature>
<dbReference type="GO" id="GO:0005886">
    <property type="term" value="C:plasma membrane"/>
    <property type="evidence" value="ECO:0007669"/>
    <property type="project" value="UniProtKB-SubCell"/>
</dbReference>
<name>A0A6C2YQL0_9BACT</name>
<keyword evidence="3" id="KW-1003">Cell membrane</keyword>
<evidence type="ECO:0000256" key="1">
    <source>
        <dbReference type="ARBA" id="ARBA00004651"/>
    </source>
</evidence>
<reference evidence="8" key="1">
    <citation type="submission" date="2019-04" db="EMBL/GenBank/DDBJ databases">
        <authorList>
            <consortium name="Science for Life Laboratories"/>
        </authorList>
    </citation>
    <scope>NUCLEOTIDE SEQUENCE</scope>
    <source>
        <strain evidence="8">MBLW1</strain>
    </source>
</reference>
<evidence type="ECO:0008006" key="10">
    <source>
        <dbReference type="Google" id="ProtNLM"/>
    </source>
</evidence>
<dbReference type="KEGG" id="tim:GMBLW1_05670"/>
<feature type="transmembrane region" description="Helical" evidence="7">
    <location>
        <begin position="310"/>
        <end position="327"/>
    </location>
</feature>
<dbReference type="InterPro" id="IPR036259">
    <property type="entry name" value="MFS_trans_sf"/>
</dbReference>
<keyword evidence="4 7" id="KW-0812">Transmembrane</keyword>
<evidence type="ECO:0000256" key="5">
    <source>
        <dbReference type="ARBA" id="ARBA00022989"/>
    </source>
</evidence>
<feature type="transmembrane region" description="Helical" evidence="7">
    <location>
        <begin position="101"/>
        <end position="121"/>
    </location>
</feature>
<keyword evidence="5 7" id="KW-1133">Transmembrane helix</keyword>
<feature type="transmembrane region" description="Helical" evidence="7">
    <location>
        <begin position="394"/>
        <end position="419"/>
    </location>
</feature>
<feature type="transmembrane region" description="Helical" evidence="7">
    <location>
        <begin position="244"/>
        <end position="262"/>
    </location>
</feature>
<keyword evidence="6 7" id="KW-0472">Membrane</keyword>
<comment type="subcellular location">
    <subcellularLocation>
        <location evidence="1">Cell membrane</location>
        <topology evidence="1">Multi-pass membrane protein</topology>
    </subcellularLocation>
</comment>
<evidence type="ECO:0000256" key="2">
    <source>
        <dbReference type="ARBA" id="ARBA00022448"/>
    </source>
</evidence>
<dbReference type="FunCoup" id="A0A6C2YQL0">
    <property type="interactions" value="93"/>
</dbReference>
<dbReference type="SUPFAM" id="SSF103473">
    <property type="entry name" value="MFS general substrate transporter"/>
    <property type="match status" value="1"/>
</dbReference>
<evidence type="ECO:0000313" key="9">
    <source>
        <dbReference type="Proteomes" id="UP000464378"/>
    </source>
</evidence>
<dbReference type="InterPro" id="IPR010290">
    <property type="entry name" value="TM_effector"/>
</dbReference>